<dbReference type="EMBL" id="QGKX02001621">
    <property type="protein sequence ID" value="KAF3501258.1"/>
    <property type="molecule type" value="Genomic_DNA"/>
</dbReference>
<evidence type="ECO:0000259" key="1">
    <source>
        <dbReference type="Pfam" id="PF03078"/>
    </source>
</evidence>
<sequence>MSKGKEVADDRDRVKTPSEEELYHHLLNGMPKILTMAYPAYRDVSCQFSSSLDVTYHDAPHVRQGWGKIKFKVNGREYNMNFKDIGRVKGFQDLADYSGS</sequence>
<evidence type="ECO:0000313" key="3">
    <source>
        <dbReference type="Proteomes" id="UP000712600"/>
    </source>
</evidence>
<organism evidence="2 3">
    <name type="scientific">Brassica cretica</name>
    <name type="common">Mustard</name>
    <dbReference type="NCBI Taxonomy" id="69181"/>
    <lineage>
        <taxon>Eukaryota</taxon>
        <taxon>Viridiplantae</taxon>
        <taxon>Streptophyta</taxon>
        <taxon>Embryophyta</taxon>
        <taxon>Tracheophyta</taxon>
        <taxon>Spermatophyta</taxon>
        <taxon>Magnoliopsida</taxon>
        <taxon>eudicotyledons</taxon>
        <taxon>Gunneridae</taxon>
        <taxon>Pentapetalae</taxon>
        <taxon>rosids</taxon>
        <taxon>malvids</taxon>
        <taxon>Brassicales</taxon>
        <taxon>Brassicaceae</taxon>
        <taxon>Brassiceae</taxon>
        <taxon>Brassica</taxon>
    </lineage>
</organism>
<dbReference type="AlphaFoldDB" id="A0A8S9NHC0"/>
<comment type="caution">
    <text evidence="2">The sequence shown here is derived from an EMBL/GenBank/DDBJ whole genome shotgun (WGS) entry which is preliminary data.</text>
</comment>
<proteinExistence type="predicted"/>
<reference evidence="2" key="1">
    <citation type="submission" date="2019-12" db="EMBL/GenBank/DDBJ databases">
        <title>Genome sequencing and annotation of Brassica cretica.</title>
        <authorList>
            <person name="Studholme D.J."/>
            <person name="Sarris P."/>
        </authorList>
    </citation>
    <scope>NUCLEOTIDE SEQUENCE</scope>
    <source>
        <strain evidence="2">PFS-109/04</strain>
        <tissue evidence="2">Leaf</tissue>
    </source>
</reference>
<accession>A0A8S9NHC0</accession>
<evidence type="ECO:0000313" key="2">
    <source>
        <dbReference type="EMBL" id="KAF3501258.1"/>
    </source>
</evidence>
<dbReference type="InterPro" id="IPR004312">
    <property type="entry name" value="ATHILA_Orf1_C"/>
</dbReference>
<name>A0A8S9NHC0_BRACR</name>
<gene>
    <name evidence="2" type="ORF">F2Q69_00044583</name>
</gene>
<feature type="domain" description="Arabidopsis retrotransposon Orf1 C-terminal" evidence="1">
    <location>
        <begin position="34"/>
        <end position="96"/>
    </location>
</feature>
<dbReference type="Proteomes" id="UP000712600">
    <property type="component" value="Unassembled WGS sequence"/>
</dbReference>
<protein>
    <recommendedName>
        <fullName evidence="1">Arabidopsis retrotransposon Orf1 C-terminal domain-containing protein</fullName>
    </recommendedName>
</protein>
<dbReference type="Pfam" id="PF03078">
    <property type="entry name" value="ATHILA"/>
    <property type="match status" value="1"/>
</dbReference>